<name>A0A7K0DD33_9NOCA</name>
<dbReference type="Proteomes" id="UP000438448">
    <property type="component" value="Unassembled WGS sequence"/>
</dbReference>
<evidence type="ECO:0000313" key="3">
    <source>
        <dbReference type="EMBL" id="MQY23529.1"/>
    </source>
</evidence>
<reference evidence="3 4" key="1">
    <citation type="submission" date="2019-10" db="EMBL/GenBank/DDBJ databases">
        <title>Nocardia macrotermitis sp. nov. and Nocardia aurantia sp. nov., isolated from the gut of fungus growing-termite Macrotermes natalensis.</title>
        <authorList>
            <person name="Benndorf R."/>
            <person name="Schwitalla J."/>
            <person name="Martin K."/>
            <person name="De Beer W."/>
            <person name="Kaster A.-K."/>
            <person name="Vollmers J."/>
            <person name="Poulsen M."/>
            <person name="Beemelmanns C."/>
        </authorList>
    </citation>
    <scope>NUCLEOTIDE SEQUENCE [LARGE SCALE GENOMIC DNA]</scope>
    <source>
        <strain evidence="3 4">RB20</strain>
    </source>
</reference>
<protein>
    <recommendedName>
        <fullName evidence="2">Antitoxin</fullName>
    </recommendedName>
</protein>
<organism evidence="3 4">
    <name type="scientific">Nocardia macrotermitis</name>
    <dbReference type="NCBI Taxonomy" id="2585198"/>
    <lineage>
        <taxon>Bacteria</taxon>
        <taxon>Bacillati</taxon>
        <taxon>Actinomycetota</taxon>
        <taxon>Actinomycetes</taxon>
        <taxon>Mycobacteriales</taxon>
        <taxon>Nocardiaceae</taxon>
        <taxon>Nocardia</taxon>
    </lineage>
</organism>
<dbReference type="Gene3D" id="3.40.1620.10">
    <property type="entry name" value="YefM-like domain"/>
    <property type="match status" value="1"/>
</dbReference>
<dbReference type="PANTHER" id="PTHR33713:SF10">
    <property type="entry name" value="ANTITOXIN YAFN"/>
    <property type="match status" value="1"/>
</dbReference>
<sequence>METIPITDAKARIAELADRAEREHDHFTLTKNGRPTVMLLSVAEYESLMETLAVLADPITRADLVESATTEDFTDEETMAEIMRDRLDSHGAA</sequence>
<comment type="function">
    <text evidence="2">Antitoxin component of a type II toxin-antitoxin (TA) system.</text>
</comment>
<dbReference type="OrthoDB" id="488160at2"/>
<accession>A0A7K0DD33</accession>
<dbReference type="EMBL" id="WEGK01000020">
    <property type="protein sequence ID" value="MQY23529.1"/>
    <property type="molecule type" value="Genomic_DNA"/>
</dbReference>
<dbReference type="PANTHER" id="PTHR33713">
    <property type="entry name" value="ANTITOXIN YAFN-RELATED"/>
    <property type="match status" value="1"/>
</dbReference>
<dbReference type="NCBIfam" id="TIGR01552">
    <property type="entry name" value="phd_fam"/>
    <property type="match status" value="1"/>
</dbReference>
<dbReference type="InterPro" id="IPR006442">
    <property type="entry name" value="Antitoxin_Phd/YefM"/>
</dbReference>
<dbReference type="InterPro" id="IPR051405">
    <property type="entry name" value="phD/YefM_antitoxin"/>
</dbReference>
<comment type="caution">
    <text evidence="3">The sequence shown here is derived from an EMBL/GenBank/DDBJ whole genome shotgun (WGS) entry which is preliminary data.</text>
</comment>
<comment type="similarity">
    <text evidence="1 2">Belongs to the phD/YefM antitoxin family.</text>
</comment>
<dbReference type="SUPFAM" id="SSF143120">
    <property type="entry name" value="YefM-like"/>
    <property type="match status" value="1"/>
</dbReference>
<dbReference type="Pfam" id="PF02604">
    <property type="entry name" value="PhdYeFM_antitox"/>
    <property type="match status" value="1"/>
</dbReference>
<keyword evidence="4" id="KW-1185">Reference proteome</keyword>
<dbReference type="AlphaFoldDB" id="A0A7K0DD33"/>
<evidence type="ECO:0000256" key="2">
    <source>
        <dbReference type="RuleBase" id="RU362080"/>
    </source>
</evidence>
<evidence type="ECO:0000313" key="4">
    <source>
        <dbReference type="Proteomes" id="UP000438448"/>
    </source>
</evidence>
<evidence type="ECO:0000256" key="1">
    <source>
        <dbReference type="ARBA" id="ARBA00009981"/>
    </source>
</evidence>
<dbReference type="RefSeq" id="WP_153415289.1">
    <property type="nucleotide sequence ID" value="NZ_WEGK01000020.1"/>
</dbReference>
<dbReference type="InterPro" id="IPR036165">
    <property type="entry name" value="YefM-like_sf"/>
</dbReference>
<proteinExistence type="inferred from homology"/>
<gene>
    <name evidence="3" type="primary">relF</name>
    <name evidence="3" type="ORF">NRB20_66590</name>
</gene>